<dbReference type="SUPFAM" id="SSF63825">
    <property type="entry name" value="YWTD domain"/>
    <property type="match status" value="1"/>
</dbReference>
<accession>A0ABV8H6S9</accession>
<proteinExistence type="predicted"/>
<dbReference type="Proteomes" id="UP001595793">
    <property type="component" value="Unassembled WGS sequence"/>
</dbReference>
<sequence>MKNFKHLILAGLTTITLASCSDDDDAVGIDDDGNLDEAGLTSDMLFATTHSGAIAAYNLENNESYMLSSSSSDAEGIIYHEDDDALLVASRTPGQVQYYSGVSMWDDMSDDAAAEIMSSSDLESARDIAISGDMIVIADNTDINSDDDDDDDDNDDDTTYNRFFIYEKTDNGMTLRNTVMVDFNVWGIVFDDNTLYAVVDQSSMLASFDNFLSNEDDGMVEATKMITLEGIGRTHGLDYDDGTMIMSDIGDANSDDDGALHIITDFDNKFANTENGGTLAVGEQVRIAGASTMLGNPVNVSYDEDSGMIYVAELANGEGRVLAFSDEDSGDAEPAINNDLDGVSSVYFQEED</sequence>
<dbReference type="PROSITE" id="PS51257">
    <property type="entry name" value="PROKAR_LIPOPROTEIN"/>
    <property type="match status" value="1"/>
</dbReference>
<keyword evidence="3" id="KW-1185">Reference proteome</keyword>
<dbReference type="RefSeq" id="WP_290235436.1">
    <property type="nucleotide sequence ID" value="NZ_JAUFPZ010000002.1"/>
</dbReference>
<reference evidence="3" key="1">
    <citation type="journal article" date="2019" name="Int. J. Syst. Evol. Microbiol.">
        <title>The Global Catalogue of Microorganisms (GCM) 10K type strain sequencing project: providing services to taxonomists for standard genome sequencing and annotation.</title>
        <authorList>
            <consortium name="The Broad Institute Genomics Platform"/>
            <consortium name="The Broad Institute Genome Sequencing Center for Infectious Disease"/>
            <person name="Wu L."/>
            <person name="Ma J."/>
        </authorList>
    </citation>
    <scope>NUCLEOTIDE SEQUENCE [LARGE SCALE GENOMIC DNA]</scope>
    <source>
        <strain evidence="3">CECT 9128</strain>
    </source>
</reference>
<comment type="caution">
    <text evidence="2">The sequence shown here is derived from an EMBL/GenBank/DDBJ whole genome shotgun (WGS) entry which is preliminary data.</text>
</comment>
<gene>
    <name evidence="2" type="ORF">ACFOS1_05780</name>
</gene>
<dbReference type="EMBL" id="JBHSAS010000006">
    <property type="protein sequence ID" value="MFC4026906.1"/>
    <property type="molecule type" value="Genomic_DNA"/>
</dbReference>
<organism evidence="2 3">
    <name type="scientific">Zunongwangia endophytica</name>
    <dbReference type="NCBI Taxonomy" id="1808945"/>
    <lineage>
        <taxon>Bacteria</taxon>
        <taxon>Pseudomonadati</taxon>
        <taxon>Bacteroidota</taxon>
        <taxon>Flavobacteriia</taxon>
        <taxon>Flavobacteriales</taxon>
        <taxon>Flavobacteriaceae</taxon>
        <taxon>Zunongwangia</taxon>
    </lineage>
</organism>
<protein>
    <submittedName>
        <fullName evidence="2">Uncharacterized protein</fullName>
    </submittedName>
</protein>
<name>A0ABV8H6S9_9FLAO</name>
<evidence type="ECO:0000313" key="2">
    <source>
        <dbReference type="EMBL" id="MFC4026906.1"/>
    </source>
</evidence>
<feature type="region of interest" description="Disordered" evidence="1">
    <location>
        <begin position="327"/>
        <end position="352"/>
    </location>
</feature>
<evidence type="ECO:0000313" key="3">
    <source>
        <dbReference type="Proteomes" id="UP001595793"/>
    </source>
</evidence>
<evidence type="ECO:0000256" key="1">
    <source>
        <dbReference type="SAM" id="MobiDB-lite"/>
    </source>
</evidence>